<keyword evidence="5" id="KW-1185">Reference proteome</keyword>
<comment type="caution">
    <text evidence="4">The sequence shown here is derived from an EMBL/GenBank/DDBJ whole genome shotgun (WGS) entry which is preliminary data.</text>
</comment>
<gene>
    <name evidence="4" type="ORF">GCM10022288_09230</name>
</gene>
<evidence type="ECO:0000313" key="5">
    <source>
        <dbReference type="Proteomes" id="UP001500213"/>
    </source>
</evidence>
<dbReference type="PANTHER" id="PTHR30469">
    <property type="entry name" value="MULTIDRUG RESISTANCE PROTEIN MDTA"/>
    <property type="match status" value="1"/>
</dbReference>
<dbReference type="EMBL" id="BAABBX010000005">
    <property type="protein sequence ID" value="GAA4186150.1"/>
    <property type="molecule type" value="Genomic_DNA"/>
</dbReference>
<keyword evidence="2" id="KW-0472">Membrane</keyword>
<name>A0ABP8AM37_9MICO</name>
<organism evidence="4 5">
    <name type="scientific">Gryllotalpicola kribbensis</name>
    <dbReference type="NCBI Taxonomy" id="993084"/>
    <lineage>
        <taxon>Bacteria</taxon>
        <taxon>Bacillati</taxon>
        <taxon>Actinomycetota</taxon>
        <taxon>Actinomycetes</taxon>
        <taxon>Micrococcales</taxon>
        <taxon>Microbacteriaceae</taxon>
        <taxon>Gryllotalpicola</taxon>
    </lineage>
</organism>
<evidence type="ECO:0000256" key="2">
    <source>
        <dbReference type="SAM" id="Phobius"/>
    </source>
</evidence>
<protein>
    <recommendedName>
        <fullName evidence="3">Multidrug resistance protein MdtA-like barrel-sandwich hybrid domain-containing protein</fullName>
    </recommendedName>
</protein>
<evidence type="ECO:0000259" key="3">
    <source>
        <dbReference type="Pfam" id="PF25917"/>
    </source>
</evidence>
<dbReference type="Gene3D" id="2.40.420.20">
    <property type="match status" value="1"/>
</dbReference>
<dbReference type="Pfam" id="PF25917">
    <property type="entry name" value="BSH_RND"/>
    <property type="match status" value="1"/>
</dbReference>
<dbReference type="SUPFAM" id="SSF111369">
    <property type="entry name" value="HlyD-like secretion proteins"/>
    <property type="match status" value="1"/>
</dbReference>
<dbReference type="RefSeq" id="WP_344774288.1">
    <property type="nucleotide sequence ID" value="NZ_BAABBX010000005.1"/>
</dbReference>
<feature type="compositionally biased region" description="Low complexity" evidence="1">
    <location>
        <begin position="190"/>
        <end position="246"/>
    </location>
</feature>
<reference evidence="5" key="1">
    <citation type="journal article" date="2019" name="Int. J. Syst. Evol. Microbiol.">
        <title>The Global Catalogue of Microorganisms (GCM) 10K type strain sequencing project: providing services to taxonomists for standard genome sequencing and annotation.</title>
        <authorList>
            <consortium name="The Broad Institute Genomics Platform"/>
            <consortium name="The Broad Institute Genome Sequencing Center for Infectious Disease"/>
            <person name="Wu L."/>
            <person name="Ma J."/>
        </authorList>
    </citation>
    <scope>NUCLEOTIDE SEQUENCE [LARGE SCALE GENOMIC DNA]</scope>
    <source>
        <strain evidence="5">JCM 17593</strain>
    </source>
</reference>
<dbReference type="PANTHER" id="PTHR30469:SF33">
    <property type="entry name" value="SLR1207 PROTEIN"/>
    <property type="match status" value="1"/>
</dbReference>
<dbReference type="Proteomes" id="UP001500213">
    <property type="component" value="Unassembled WGS sequence"/>
</dbReference>
<dbReference type="Gene3D" id="2.40.30.170">
    <property type="match status" value="1"/>
</dbReference>
<evidence type="ECO:0000256" key="1">
    <source>
        <dbReference type="SAM" id="MobiDB-lite"/>
    </source>
</evidence>
<dbReference type="InterPro" id="IPR058625">
    <property type="entry name" value="MdtA-like_BSH"/>
</dbReference>
<dbReference type="Gene3D" id="2.40.50.100">
    <property type="match status" value="1"/>
</dbReference>
<feature type="region of interest" description="Disordered" evidence="1">
    <location>
        <begin position="389"/>
        <end position="445"/>
    </location>
</feature>
<sequence>MKLPDQVGRIVTSRKIVISAAAIAVVLAASGVWWFGFASKAHADSATATTQNLTVSTRTLQQTVSGTGTLTPTVDEEVSFAASGTVTAVKVKEGQTVTKGQVLATITTTQADADLASAKAALATAQAQLAAAQSASTGSDEDVATIASDEAAVTVAQASVTSAQAEVDGTTLTAPVAGVVAAVGVAVGDEVSGSSSSGGSSGSSSPSSSSSGSGQSASTSTGSASSSSSSSSSSSTSGSSGSSSSAFEITGTDSWTTSIAVSATAVKNIKVGDQVQLSTTENSSFFGTVSAIGLLPSTTSGAATYPVSVKVTGTPDNLYDGVSVTAEVIYKQITDAVAVPSLAITTKGGKSTVQKVVDGKTVTTTVTTGLSEDNYTQITKGLSSGDTIQLSIATPGTGGSRSGSGSSGGSGSGGGLGGLEGTGPSGTGGGTGGFPAGGPGQQGGN</sequence>
<keyword evidence="2" id="KW-1133">Transmembrane helix</keyword>
<feature type="transmembrane region" description="Helical" evidence="2">
    <location>
        <begin position="16"/>
        <end position="36"/>
    </location>
</feature>
<feature type="domain" description="Multidrug resistance protein MdtA-like barrel-sandwich hybrid" evidence="3">
    <location>
        <begin position="82"/>
        <end position="193"/>
    </location>
</feature>
<accession>A0ABP8AM37</accession>
<feature type="region of interest" description="Disordered" evidence="1">
    <location>
        <begin position="190"/>
        <end position="247"/>
    </location>
</feature>
<proteinExistence type="predicted"/>
<keyword evidence="2" id="KW-0812">Transmembrane</keyword>
<evidence type="ECO:0000313" key="4">
    <source>
        <dbReference type="EMBL" id="GAA4186150.1"/>
    </source>
</evidence>
<feature type="compositionally biased region" description="Gly residues" evidence="1">
    <location>
        <begin position="396"/>
        <end position="445"/>
    </location>
</feature>